<reference evidence="1" key="1">
    <citation type="submission" date="2024-07" db="EMBL/GenBank/DDBJ databases">
        <authorList>
            <person name="Bringhurst R.M."/>
            <person name="Homer T.E."/>
        </authorList>
    </citation>
    <scope>NUCLEOTIDE SEQUENCE</scope>
</reference>
<proteinExistence type="predicted"/>
<sequence length="98" mass="11260">MTSNTEEKCKHGQRKRRCGVCALTCPHGVDFHADENAYCEACEEDADRREQAELDAEDSHCEHGVYESDCHVCGAATDRLIEQTEQQRDWNHWHPAEE</sequence>
<accession>A0AB39CEI7</accession>
<organism evidence="1">
    <name type="scientific">Pseudomonas phage HRDY3</name>
    <dbReference type="NCBI Taxonomy" id="3236930"/>
    <lineage>
        <taxon>Viruses</taxon>
    </lineage>
</organism>
<protein>
    <recommendedName>
        <fullName evidence="2">4Fe-4S ferredoxin-type domain-containing protein</fullName>
    </recommendedName>
</protein>
<name>A0AB39CEI7_9VIRU</name>
<dbReference type="EMBL" id="PQ015379">
    <property type="protein sequence ID" value="XDJ15362.1"/>
    <property type="molecule type" value="Genomic_DNA"/>
</dbReference>
<evidence type="ECO:0008006" key="2">
    <source>
        <dbReference type="Google" id="ProtNLM"/>
    </source>
</evidence>
<evidence type="ECO:0000313" key="1">
    <source>
        <dbReference type="EMBL" id="XDJ15362.1"/>
    </source>
</evidence>